<dbReference type="InterPro" id="IPR036287">
    <property type="entry name" value="Rv1873-like_sf"/>
</dbReference>
<dbReference type="InterPro" id="IPR014937">
    <property type="entry name" value="DUF1810"/>
</dbReference>
<sequence>MSEPIRHPSGNPHNASADPYRLRRFLDAQRPVRDAVHGELRDGQKRSHWMWFFFPQIRGLGHSAIAREFALESLDEARAYVAHPVLGAELREATRLVNAVEGRSIHQIFGSPDDMKFRSSMTLFALATADNHLFLDALSKYFQGESDKATLDLLT</sequence>
<dbReference type="RefSeq" id="WP_267846855.1">
    <property type="nucleotide sequence ID" value="NZ_JAPMXC010000001.1"/>
</dbReference>
<dbReference type="Gene3D" id="1.25.40.380">
    <property type="entry name" value="Protein of unknown function DUF1810"/>
    <property type="match status" value="1"/>
</dbReference>
<dbReference type="EMBL" id="JAPMXC010000001">
    <property type="protein sequence ID" value="MCY0387116.1"/>
    <property type="molecule type" value="Genomic_DNA"/>
</dbReference>
<evidence type="ECO:0000313" key="2">
    <source>
        <dbReference type="Proteomes" id="UP001082899"/>
    </source>
</evidence>
<gene>
    <name evidence="1" type="ORF">OVY01_07700</name>
</gene>
<proteinExistence type="predicted"/>
<reference evidence="1" key="1">
    <citation type="submission" date="2022-11" db="EMBL/GenBank/DDBJ databases">
        <title>Robbsia betulipollinis sp. nov., isolated from pollen of birch (Betula pendula).</title>
        <authorList>
            <person name="Shi H."/>
            <person name="Ambika Manirajan B."/>
            <person name="Ratering S."/>
            <person name="Geissler-Plaum R."/>
            <person name="Schnell S."/>
        </authorList>
    </citation>
    <scope>NUCLEOTIDE SEQUENCE</scope>
    <source>
        <strain evidence="1">Bb-Pol-6</strain>
    </source>
</reference>
<organism evidence="1 2">
    <name type="scientific">Robbsia betulipollinis</name>
    <dbReference type="NCBI Taxonomy" id="2981849"/>
    <lineage>
        <taxon>Bacteria</taxon>
        <taxon>Pseudomonadati</taxon>
        <taxon>Pseudomonadota</taxon>
        <taxon>Betaproteobacteria</taxon>
        <taxon>Burkholderiales</taxon>
        <taxon>Burkholderiaceae</taxon>
        <taxon>Robbsia</taxon>
    </lineage>
</organism>
<dbReference type="Proteomes" id="UP001082899">
    <property type="component" value="Unassembled WGS sequence"/>
</dbReference>
<dbReference type="Pfam" id="PF08837">
    <property type="entry name" value="DUF1810"/>
    <property type="match status" value="1"/>
</dbReference>
<protein>
    <submittedName>
        <fullName evidence="1">DUF1810 domain-containing protein</fullName>
    </submittedName>
</protein>
<keyword evidence="2" id="KW-1185">Reference proteome</keyword>
<evidence type="ECO:0000313" key="1">
    <source>
        <dbReference type="EMBL" id="MCY0387116.1"/>
    </source>
</evidence>
<dbReference type="SUPFAM" id="SSF140736">
    <property type="entry name" value="Rv1873-like"/>
    <property type="match status" value="1"/>
</dbReference>
<comment type="caution">
    <text evidence="1">The sequence shown here is derived from an EMBL/GenBank/DDBJ whole genome shotgun (WGS) entry which is preliminary data.</text>
</comment>
<dbReference type="PIRSF" id="PIRSF008546">
    <property type="entry name" value="UCP008546"/>
    <property type="match status" value="1"/>
</dbReference>
<accession>A0ABT3ZKQ5</accession>
<name>A0ABT3ZKQ5_9BURK</name>